<keyword evidence="5 11" id="KW-0547">Nucleotide-binding</keyword>
<keyword evidence="4 11" id="KW-0812">Transmembrane</keyword>
<evidence type="ECO:0000313" key="12">
    <source>
        <dbReference type="EMBL" id="MFL0246343.1"/>
    </source>
</evidence>
<dbReference type="InterPro" id="IPR003820">
    <property type="entry name" value="KdpC"/>
</dbReference>
<proteinExistence type="inferred from homology"/>
<dbReference type="NCBIfam" id="TIGR00681">
    <property type="entry name" value="kdpC"/>
    <property type="match status" value="1"/>
</dbReference>
<evidence type="ECO:0000256" key="8">
    <source>
        <dbReference type="ARBA" id="ARBA00022989"/>
    </source>
</evidence>
<dbReference type="PIRSF" id="PIRSF001296">
    <property type="entry name" value="K_ATPase_KdpC"/>
    <property type="match status" value="1"/>
</dbReference>
<dbReference type="EMBL" id="JBJHZZ010000002">
    <property type="protein sequence ID" value="MFL0246343.1"/>
    <property type="molecule type" value="Genomic_DNA"/>
</dbReference>
<evidence type="ECO:0000256" key="10">
    <source>
        <dbReference type="ARBA" id="ARBA00023136"/>
    </source>
</evidence>
<keyword evidence="6 11" id="KW-0067">ATP-binding</keyword>
<comment type="caution">
    <text evidence="12">The sequence shown here is derived from an EMBL/GenBank/DDBJ whole genome shotgun (WGS) entry which is preliminary data.</text>
</comment>
<comment type="subunit">
    <text evidence="11">The system is composed of three essential subunits: KdpA, KdpB and KdpC.</text>
</comment>
<evidence type="ECO:0000313" key="13">
    <source>
        <dbReference type="Proteomes" id="UP001623591"/>
    </source>
</evidence>
<dbReference type="PANTHER" id="PTHR30042">
    <property type="entry name" value="POTASSIUM-TRANSPORTING ATPASE C CHAIN"/>
    <property type="match status" value="1"/>
</dbReference>
<comment type="function">
    <text evidence="11">Part of the high-affinity ATP-driven potassium transport (or Kdp) system, which catalyzes the hydrolysis of ATP coupled with the electrogenic transport of potassium into the cytoplasm. This subunit acts as a catalytic chaperone that increases the ATP-binding affinity of the ATP-hydrolyzing subunit KdpB by the formation of a transient KdpB/KdpC/ATP ternary complex.</text>
</comment>
<keyword evidence="1 11" id="KW-0813">Transport</keyword>
<organism evidence="12 13">
    <name type="scientific">Candidatus Clostridium stratigraminis</name>
    <dbReference type="NCBI Taxonomy" id="3381661"/>
    <lineage>
        <taxon>Bacteria</taxon>
        <taxon>Bacillati</taxon>
        <taxon>Bacillota</taxon>
        <taxon>Clostridia</taxon>
        <taxon>Eubacteriales</taxon>
        <taxon>Clostridiaceae</taxon>
        <taxon>Clostridium</taxon>
    </lineage>
</organism>
<keyword evidence="3 11" id="KW-0633">Potassium transport</keyword>
<dbReference type="Proteomes" id="UP001623591">
    <property type="component" value="Unassembled WGS sequence"/>
</dbReference>
<keyword evidence="9 11" id="KW-0406">Ion transport</keyword>
<dbReference type="HAMAP" id="MF_00276">
    <property type="entry name" value="KdpC"/>
    <property type="match status" value="1"/>
</dbReference>
<sequence>MKDVKRGIKLTLIFMIMLGVIYPLVMTGISKIIFPSKSNGSLVYNNGLLIGSSLIGQQFTDGRWFQGRPSAVNYDPSKSGGTNLAMSNPEFTKELNKNIQEFLSKNPTVKQQDIPTDILTASASGLDPDITVVSAKLQAARVAKANGMTVDEVDKIIDNNKKGKFLGIFGQERVNVLTLNMQLLNR</sequence>
<evidence type="ECO:0000256" key="9">
    <source>
        <dbReference type="ARBA" id="ARBA00023065"/>
    </source>
</evidence>
<reference evidence="12 13" key="1">
    <citation type="submission" date="2024-11" db="EMBL/GenBank/DDBJ databases">
        <authorList>
            <person name="Heng Y.C."/>
            <person name="Lim A.C.H."/>
            <person name="Lee J.K.Y."/>
            <person name="Kittelmann S."/>
        </authorList>
    </citation>
    <scope>NUCLEOTIDE SEQUENCE [LARGE SCALE GENOMIC DNA]</scope>
    <source>
        <strain evidence="12 13">WILCCON 0185</strain>
    </source>
</reference>
<keyword evidence="2 11" id="KW-1003">Cell membrane</keyword>
<comment type="subcellular location">
    <subcellularLocation>
        <location evidence="11">Cell membrane</location>
        <topology evidence="11">Single-pass membrane protein</topology>
    </subcellularLocation>
</comment>
<name>A0ABW8T1E0_9CLOT</name>
<evidence type="ECO:0000256" key="2">
    <source>
        <dbReference type="ARBA" id="ARBA00022475"/>
    </source>
</evidence>
<dbReference type="PANTHER" id="PTHR30042:SF2">
    <property type="entry name" value="POTASSIUM-TRANSPORTING ATPASE KDPC SUBUNIT"/>
    <property type="match status" value="1"/>
</dbReference>
<protein>
    <recommendedName>
        <fullName evidence="11">Potassium-transporting ATPase KdpC subunit</fullName>
    </recommendedName>
    <alternativeName>
        <fullName evidence="11">ATP phosphohydrolase [potassium-transporting] C chain</fullName>
    </alternativeName>
    <alternativeName>
        <fullName evidence="11">Potassium-binding and translocating subunit C</fullName>
    </alternativeName>
    <alternativeName>
        <fullName evidence="11">Potassium-translocating ATPase C chain</fullName>
    </alternativeName>
</protein>
<keyword evidence="8 11" id="KW-1133">Transmembrane helix</keyword>
<gene>
    <name evidence="11 12" type="primary">kdpC</name>
    <name evidence="12" type="ORF">ACJDUG_05025</name>
</gene>
<feature type="transmembrane region" description="Helical" evidence="11">
    <location>
        <begin position="12"/>
        <end position="34"/>
    </location>
</feature>
<evidence type="ECO:0000256" key="7">
    <source>
        <dbReference type="ARBA" id="ARBA00022958"/>
    </source>
</evidence>
<keyword evidence="10 11" id="KW-0472">Membrane</keyword>
<dbReference type="RefSeq" id="WP_406768817.1">
    <property type="nucleotide sequence ID" value="NZ_JBJHZZ010000002.1"/>
</dbReference>
<evidence type="ECO:0000256" key="3">
    <source>
        <dbReference type="ARBA" id="ARBA00022538"/>
    </source>
</evidence>
<evidence type="ECO:0000256" key="5">
    <source>
        <dbReference type="ARBA" id="ARBA00022741"/>
    </source>
</evidence>
<evidence type="ECO:0000256" key="1">
    <source>
        <dbReference type="ARBA" id="ARBA00022448"/>
    </source>
</evidence>
<evidence type="ECO:0000256" key="4">
    <source>
        <dbReference type="ARBA" id="ARBA00022692"/>
    </source>
</evidence>
<keyword evidence="7 11" id="KW-0630">Potassium</keyword>
<keyword evidence="13" id="KW-1185">Reference proteome</keyword>
<accession>A0ABW8T1E0</accession>
<evidence type="ECO:0000256" key="11">
    <source>
        <dbReference type="HAMAP-Rule" id="MF_00276"/>
    </source>
</evidence>
<dbReference type="Pfam" id="PF02669">
    <property type="entry name" value="KdpC"/>
    <property type="match status" value="1"/>
</dbReference>
<comment type="similarity">
    <text evidence="11">Belongs to the KdpC family.</text>
</comment>
<dbReference type="NCBIfam" id="NF001454">
    <property type="entry name" value="PRK00315.1"/>
    <property type="match status" value="1"/>
</dbReference>
<evidence type="ECO:0000256" key="6">
    <source>
        <dbReference type="ARBA" id="ARBA00022840"/>
    </source>
</evidence>